<dbReference type="PANTHER" id="PTHR18901:SF38">
    <property type="entry name" value="PSEUDOURIDINE-5'-PHOSPHATASE"/>
    <property type="match status" value="1"/>
</dbReference>
<dbReference type="PANTHER" id="PTHR18901">
    <property type="entry name" value="2-DEOXYGLUCOSE-6-PHOSPHATE PHOSPHATASE 2"/>
    <property type="match status" value="1"/>
</dbReference>
<dbReference type="SUPFAM" id="SSF56784">
    <property type="entry name" value="HAD-like"/>
    <property type="match status" value="1"/>
</dbReference>
<dbReference type="KEGG" id="metu:GNH96_04160"/>
<evidence type="ECO:0000313" key="2">
    <source>
        <dbReference type="Proteomes" id="UP000503004"/>
    </source>
</evidence>
<dbReference type="Gene3D" id="3.40.50.1000">
    <property type="entry name" value="HAD superfamily/HAD-like"/>
    <property type="match status" value="1"/>
</dbReference>
<dbReference type="Proteomes" id="UP000503004">
    <property type="component" value="Chromosome"/>
</dbReference>
<evidence type="ECO:0000313" key="1">
    <source>
        <dbReference type="EMBL" id="QJD29242.1"/>
    </source>
</evidence>
<name>A0A858Q5V7_9GAMM</name>
<dbReference type="SFLD" id="SFLDG01129">
    <property type="entry name" value="C1.5:_HAD__Beta-PGM__Phosphata"/>
    <property type="match status" value="1"/>
</dbReference>
<keyword evidence="2" id="KW-1185">Reference proteome</keyword>
<gene>
    <name evidence="1" type="ORF">GNH96_04160</name>
</gene>
<dbReference type="RefSeq" id="WP_169602534.1">
    <property type="nucleotide sequence ID" value="NZ_CP046565.1"/>
</dbReference>
<dbReference type="GO" id="GO:0016787">
    <property type="term" value="F:hydrolase activity"/>
    <property type="evidence" value="ECO:0007669"/>
    <property type="project" value="UniProtKB-KW"/>
</dbReference>
<dbReference type="EMBL" id="CP046565">
    <property type="protein sequence ID" value="QJD29242.1"/>
    <property type="molecule type" value="Genomic_DNA"/>
</dbReference>
<dbReference type="InterPro" id="IPR041492">
    <property type="entry name" value="HAD_2"/>
</dbReference>
<accession>A0A858Q5V7</accession>
<organism evidence="1 2">
    <name type="scientific">Methylococcus geothermalis</name>
    <dbReference type="NCBI Taxonomy" id="2681310"/>
    <lineage>
        <taxon>Bacteria</taxon>
        <taxon>Pseudomonadati</taxon>
        <taxon>Pseudomonadota</taxon>
        <taxon>Gammaproteobacteria</taxon>
        <taxon>Methylococcales</taxon>
        <taxon>Methylococcaceae</taxon>
        <taxon>Methylococcus</taxon>
    </lineage>
</organism>
<proteinExistence type="predicted"/>
<dbReference type="InterPro" id="IPR006439">
    <property type="entry name" value="HAD-SF_hydro_IA"/>
</dbReference>
<dbReference type="SFLD" id="SFLDS00003">
    <property type="entry name" value="Haloacid_Dehalogenase"/>
    <property type="match status" value="1"/>
</dbReference>
<dbReference type="AlphaFoldDB" id="A0A858Q5V7"/>
<keyword evidence="1" id="KW-0378">Hydrolase</keyword>
<dbReference type="NCBIfam" id="TIGR01509">
    <property type="entry name" value="HAD-SF-IA-v3"/>
    <property type="match status" value="1"/>
</dbReference>
<dbReference type="PRINTS" id="PR00413">
    <property type="entry name" value="HADHALOGNASE"/>
</dbReference>
<sequence length="239" mass="26019">MTHSDSAITGLRAAILDMDGLAIDTEATYVAAWRGAANELGIELDEDFCQSLFGCHAEAVKQRISDYAGPQFDIGRFEEIATRIWHRHVEAHGIAPMPGLENLLRFFRERNLPYALATNSEARFAGICLERSGMANLFPLIVTRDQVAQGKPAPDLYLEAARRLGLAPGQCLALEDSEAGIESAALAGTFAVLVNGRRPASSRERRFARLHLASLNEVPALWNQGTSADKAYPKAATLI</sequence>
<dbReference type="Gene3D" id="1.10.150.240">
    <property type="entry name" value="Putative phosphatase, domain 2"/>
    <property type="match status" value="1"/>
</dbReference>
<dbReference type="InterPro" id="IPR023214">
    <property type="entry name" value="HAD_sf"/>
</dbReference>
<dbReference type="Pfam" id="PF13419">
    <property type="entry name" value="HAD_2"/>
    <property type="match status" value="1"/>
</dbReference>
<protein>
    <submittedName>
        <fullName evidence="1">HAD-IA family hydrolase</fullName>
    </submittedName>
</protein>
<reference evidence="2" key="1">
    <citation type="submission" date="2019-12" db="EMBL/GenBank/DDBJ databases">
        <authorList>
            <person name="Awala S.I."/>
            <person name="Rhee S.K."/>
        </authorList>
    </citation>
    <scope>NUCLEOTIDE SEQUENCE [LARGE SCALE GENOMIC DNA]</scope>
    <source>
        <strain evidence="2">IM1</strain>
    </source>
</reference>
<dbReference type="InterPro" id="IPR023198">
    <property type="entry name" value="PGP-like_dom2"/>
</dbReference>
<dbReference type="InterPro" id="IPR036412">
    <property type="entry name" value="HAD-like_sf"/>
</dbReference>